<evidence type="ECO:0000313" key="3">
    <source>
        <dbReference type="Proteomes" id="UP000322165"/>
    </source>
</evidence>
<evidence type="ECO:0000313" key="2">
    <source>
        <dbReference type="EMBL" id="KAA2285361.1"/>
    </source>
</evidence>
<proteinExistence type="predicted"/>
<dbReference type="AlphaFoldDB" id="A0A5B2ZEB1"/>
<evidence type="ECO:0000256" key="1">
    <source>
        <dbReference type="SAM" id="SignalP"/>
    </source>
</evidence>
<reference evidence="2 3" key="1">
    <citation type="submission" date="2019-09" db="EMBL/GenBank/DDBJ databases">
        <title>Arenimonas chukotkensis sp. nov., a bacterium isolated from Chukotka hot spring, Arctic region, Russia.</title>
        <authorList>
            <person name="Zayulina K.S."/>
            <person name="Prokofeva M.I."/>
            <person name="Elcheninov A.G."/>
            <person name="Novikov A."/>
            <person name="Kochetkova T.V."/>
            <person name="Kublanov I.V."/>
        </authorList>
    </citation>
    <scope>NUCLEOTIDE SEQUENCE [LARGE SCALE GENOMIC DNA]</scope>
    <source>
        <strain evidence="2 3">3729k</strain>
    </source>
</reference>
<dbReference type="RefSeq" id="WP_149860187.1">
    <property type="nucleotide sequence ID" value="NZ_VUOD01000003.1"/>
</dbReference>
<reference evidence="2 3" key="2">
    <citation type="submission" date="2019-09" db="EMBL/GenBank/DDBJ databases">
        <authorList>
            <person name="Mazur A."/>
        </authorList>
    </citation>
    <scope>NUCLEOTIDE SEQUENCE [LARGE SCALE GENOMIC DNA]</scope>
    <source>
        <strain evidence="2 3">3729k</strain>
    </source>
</reference>
<accession>A0A5B2ZEB1</accession>
<gene>
    <name evidence="2" type="ORF">F0415_05450</name>
</gene>
<dbReference type="Proteomes" id="UP000322165">
    <property type="component" value="Unassembled WGS sequence"/>
</dbReference>
<comment type="caution">
    <text evidence="2">The sequence shown here is derived from an EMBL/GenBank/DDBJ whole genome shotgun (WGS) entry which is preliminary data.</text>
</comment>
<organism evidence="2 3">
    <name type="scientific">Arenimonas fontis</name>
    <dbReference type="NCBI Taxonomy" id="2608255"/>
    <lineage>
        <taxon>Bacteria</taxon>
        <taxon>Pseudomonadati</taxon>
        <taxon>Pseudomonadota</taxon>
        <taxon>Gammaproteobacteria</taxon>
        <taxon>Lysobacterales</taxon>
        <taxon>Lysobacteraceae</taxon>
        <taxon>Arenimonas</taxon>
    </lineage>
</organism>
<keyword evidence="3" id="KW-1185">Reference proteome</keyword>
<feature type="chain" id="PRO_5022981914" evidence="1">
    <location>
        <begin position="20"/>
        <end position="224"/>
    </location>
</feature>
<name>A0A5B2ZEB1_9GAMM</name>
<dbReference type="EMBL" id="VUOD01000003">
    <property type="protein sequence ID" value="KAA2285361.1"/>
    <property type="molecule type" value="Genomic_DNA"/>
</dbReference>
<sequence>MNRVALIVSLISFVLAALALNRTQERTAFGGEEQRGAAIDSDLVERLRALEEKVESLGMDVDSDDSPTRRDAFLVDEEAKPAAKRSLLPEGIPYEAVDAENRAVADVMETRFSGMLPGTAGDKALEESIVSVISTDIPAVQGRTPGAYEVECRQGMCRVVARFGSEGAAYEWADVFLAGISADLPRSRIVAVRGEQAGSYDLLVYAVRPGYEQTLNLRKASGAR</sequence>
<feature type="signal peptide" evidence="1">
    <location>
        <begin position="1"/>
        <end position="19"/>
    </location>
</feature>
<keyword evidence="1" id="KW-0732">Signal</keyword>
<protein>
    <submittedName>
        <fullName evidence="2">Uncharacterized protein</fullName>
    </submittedName>
</protein>